<dbReference type="InterPro" id="IPR038148">
    <property type="entry name" value="Tn1545/Tn916_Xis"/>
</dbReference>
<dbReference type="Pfam" id="PF09035">
    <property type="entry name" value="Tn916-Xis"/>
    <property type="match status" value="1"/>
</dbReference>
<protein>
    <submittedName>
        <fullName evidence="2">Excisionase</fullName>
    </submittedName>
</protein>
<dbReference type="EMBL" id="BK015343">
    <property type="protein sequence ID" value="DAE02179.1"/>
    <property type="molecule type" value="Genomic_DNA"/>
</dbReference>
<feature type="region of interest" description="Disordered" evidence="1">
    <location>
        <begin position="84"/>
        <end position="104"/>
    </location>
</feature>
<reference evidence="2" key="1">
    <citation type="journal article" date="2021" name="Proc. Natl. Acad. Sci. U.S.A.">
        <title>A Catalog of Tens of Thousands of Viruses from Human Metagenomes Reveals Hidden Associations with Chronic Diseases.</title>
        <authorList>
            <person name="Tisza M.J."/>
            <person name="Buck C.B."/>
        </authorList>
    </citation>
    <scope>NUCLEOTIDE SEQUENCE</scope>
    <source>
        <strain evidence="2">Ctiil21</strain>
    </source>
</reference>
<evidence type="ECO:0000256" key="1">
    <source>
        <dbReference type="SAM" id="MobiDB-lite"/>
    </source>
</evidence>
<feature type="compositionally biased region" description="Basic residues" evidence="1">
    <location>
        <begin position="93"/>
        <end position="104"/>
    </location>
</feature>
<dbReference type="InterPro" id="IPR015122">
    <property type="entry name" value="Tn916-Xis"/>
</dbReference>
<sequence length="104" mass="11595">MEQDLIPTWEKAVLNVEEASAYMGIGVEQIRALAHAARHGMGDFPAFWVGKAIKVSRRALLQWLDDVAVSHRDLTKAAAMVENAKQMSEARGRGRPRKRREAVA</sequence>
<accession>A0A8S5P6X2</accession>
<organism evidence="2">
    <name type="scientific">Myoviridae sp. ctiil21</name>
    <dbReference type="NCBI Taxonomy" id="2825153"/>
    <lineage>
        <taxon>Viruses</taxon>
        <taxon>Duplodnaviria</taxon>
        <taxon>Heunggongvirae</taxon>
        <taxon>Uroviricota</taxon>
        <taxon>Caudoviricetes</taxon>
    </lineage>
</organism>
<name>A0A8S5P6X2_9CAUD</name>
<evidence type="ECO:0000313" key="2">
    <source>
        <dbReference type="EMBL" id="DAE02179.1"/>
    </source>
</evidence>
<dbReference type="Gene3D" id="3.90.105.50">
    <property type="match status" value="1"/>
</dbReference>
<proteinExistence type="predicted"/>